<organism evidence="2 3">
    <name type="scientific">Streptomyces radiopugnans</name>
    <dbReference type="NCBI Taxonomy" id="403935"/>
    <lineage>
        <taxon>Bacteria</taxon>
        <taxon>Bacillati</taxon>
        <taxon>Actinomycetota</taxon>
        <taxon>Actinomycetes</taxon>
        <taxon>Kitasatosporales</taxon>
        <taxon>Streptomycetaceae</taxon>
        <taxon>Streptomyces</taxon>
    </lineage>
</organism>
<gene>
    <name evidence="2" type="ORF">SAMN05216481_11950</name>
</gene>
<sequence>MDLFSVRVHGPKVFGRRRPRRRPEALIGRYRARPPGTEFGRWALEAARERPAGLPTTERMPAGPLGAQRDRRLYTEPSWT</sequence>
<evidence type="ECO:0000313" key="2">
    <source>
        <dbReference type="EMBL" id="SEQ90305.1"/>
    </source>
</evidence>
<protein>
    <submittedName>
        <fullName evidence="2">Uncharacterized protein</fullName>
    </submittedName>
</protein>
<name>A0A1H9JUT7_9ACTN</name>
<dbReference type="STRING" id="403935.SAMN05216481_11950"/>
<proteinExistence type="predicted"/>
<accession>A0A1H9JUT7</accession>
<evidence type="ECO:0000256" key="1">
    <source>
        <dbReference type="SAM" id="MobiDB-lite"/>
    </source>
</evidence>
<keyword evidence="3" id="KW-1185">Reference proteome</keyword>
<dbReference type="EMBL" id="FOET01000019">
    <property type="protein sequence ID" value="SEQ90305.1"/>
    <property type="molecule type" value="Genomic_DNA"/>
</dbReference>
<dbReference type="AlphaFoldDB" id="A0A1H9JUT7"/>
<evidence type="ECO:0000313" key="3">
    <source>
        <dbReference type="Proteomes" id="UP000199055"/>
    </source>
</evidence>
<feature type="region of interest" description="Disordered" evidence="1">
    <location>
        <begin position="49"/>
        <end position="80"/>
    </location>
</feature>
<reference evidence="2 3" key="1">
    <citation type="submission" date="2016-10" db="EMBL/GenBank/DDBJ databases">
        <authorList>
            <person name="de Groot N.N."/>
        </authorList>
    </citation>
    <scope>NUCLEOTIDE SEQUENCE [LARGE SCALE GENOMIC DNA]</scope>
    <source>
        <strain evidence="2 3">CGMCC 4.3519</strain>
    </source>
</reference>
<dbReference type="Proteomes" id="UP000199055">
    <property type="component" value="Unassembled WGS sequence"/>
</dbReference>